<dbReference type="RefSeq" id="WP_222876205.1">
    <property type="nucleotide sequence ID" value="NZ_AP023361.1"/>
</dbReference>
<evidence type="ECO:0000313" key="4">
    <source>
        <dbReference type="Proteomes" id="UP000515317"/>
    </source>
</evidence>
<dbReference type="Gene3D" id="3.10.310.50">
    <property type="match status" value="1"/>
</dbReference>
<dbReference type="InterPro" id="IPR007621">
    <property type="entry name" value="TPM_dom"/>
</dbReference>
<feature type="domain" description="TPM" evidence="2">
    <location>
        <begin position="99"/>
        <end position="182"/>
    </location>
</feature>
<dbReference type="Proteomes" id="UP000515317">
    <property type="component" value="Chromosome"/>
</dbReference>
<keyword evidence="1" id="KW-0812">Transmembrane</keyword>
<gene>
    <name evidence="3" type="ORF">IZ6_02330</name>
</gene>
<keyword evidence="1" id="KW-1133">Transmembrane helix</keyword>
<evidence type="ECO:0000313" key="3">
    <source>
        <dbReference type="EMBL" id="BCJ89498.1"/>
    </source>
</evidence>
<accession>A0A6S6QSR7</accession>
<feature type="transmembrane region" description="Helical" evidence="1">
    <location>
        <begin position="66"/>
        <end position="85"/>
    </location>
</feature>
<proteinExistence type="predicted"/>
<organism evidence="3 4">
    <name type="scientific">Terrihabitans soli</name>
    <dbReference type="NCBI Taxonomy" id="708113"/>
    <lineage>
        <taxon>Bacteria</taxon>
        <taxon>Pseudomonadati</taxon>
        <taxon>Pseudomonadota</taxon>
        <taxon>Alphaproteobacteria</taxon>
        <taxon>Hyphomicrobiales</taxon>
        <taxon>Terrihabitans</taxon>
    </lineage>
</organism>
<dbReference type="PANTHER" id="PTHR30373:SF8">
    <property type="entry name" value="BLL7265 PROTEIN"/>
    <property type="match status" value="1"/>
</dbReference>
<protein>
    <recommendedName>
        <fullName evidence="2">TPM domain-containing protein</fullName>
    </recommendedName>
</protein>
<keyword evidence="4" id="KW-1185">Reference proteome</keyword>
<sequence>MQTPCLNNEEARHVSAAIENAEKKTAGEIFVVVAHHADDYRLVPVLWAGLAALILIWPVAHFTPLAVTSLFLLQAAIFLTWSVALSPDVIRFRVVPGRLAEAAVEKAAREQFLGHGVHLTSARTGVLIYAALAERRVEIVADDGIAKKVEQAEWDAIAATVVQAAREKRLADGLVKAVEQSGALLARHFPPSKHDRDELPNRVVEL</sequence>
<name>A0A6S6QSR7_9HYPH</name>
<evidence type="ECO:0000256" key="1">
    <source>
        <dbReference type="SAM" id="Phobius"/>
    </source>
</evidence>
<dbReference type="PANTHER" id="PTHR30373">
    <property type="entry name" value="UPF0603 PROTEIN YGCG"/>
    <property type="match status" value="1"/>
</dbReference>
<feature type="transmembrane region" description="Helical" evidence="1">
    <location>
        <begin position="42"/>
        <end position="60"/>
    </location>
</feature>
<keyword evidence="1" id="KW-0472">Membrane</keyword>
<dbReference type="AlphaFoldDB" id="A0A6S6QSR7"/>
<evidence type="ECO:0000259" key="2">
    <source>
        <dbReference type="Pfam" id="PF04536"/>
    </source>
</evidence>
<reference evidence="3 4" key="1">
    <citation type="submission" date="2020-08" db="EMBL/GenBank/DDBJ databases">
        <title>Genome sequence of Rhizobiales bacterium strain IZ6.</title>
        <authorList>
            <person name="Nakai R."/>
            <person name="Naganuma T."/>
        </authorList>
    </citation>
    <scope>NUCLEOTIDE SEQUENCE [LARGE SCALE GENOMIC DNA]</scope>
    <source>
        <strain evidence="3 4">IZ6</strain>
    </source>
</reference>
<dbReference type="Pfam" id="PF04536">
    <property type="entry name" value="TPM_phosphatase"/>
    <property type="match status" value="1"/>
</dbReference>
<dbReference type="KEGG" id="tso:IZ6_02330"/>
<dbReference type="EMBL" id="AP023361">
    <property type="protein sequence ID" value="BCJ89498.1"/>
    <property type="molecule type" value="Genomic_DNA"/>
</dbReference>